<evidence type="ECO:0000256" key="1">
    <source>
        <dbReference type="SAM" id="Coils"/>
    </source>
</evidence>
<keyword evidence="3" id="KW-0472">Membrane</keyword>
<proteinExistence type="predicted"/>
<dbReference type="AlphaFoldDB" id="A0A6C0LU11"/>
<keyword evidence="3" id="KW-0812">Transmembrane</keyword>
<feature type="transmembrane region" description="Helical" evidence="3">
    <location>
        <begin position="20"/>
        <end position="40"/>
    </location>
</feature>
<keyword evidence="1" id="KW-0175">Coiled coil</keyword>
<evidence type="ECO:0000256" key="2">
    <source>
        <dbReference type="SAM" id="MobiDB-lite"/>
    </source>
</evidence>
<sequence>MDKQISSSSKYDKPKSSHNYAMIIKWVIIGILVIGFGGVIKELFTGLSEIEKAIADMLGAGANLANTATNSCATRVDCPVYSTSATCNKDKQCTWGAAYKQNCVYDDDCDGNDTCDTDNGTCKRTIPQSCHNKKKSGPSGWASWSCAFTLYGVITLCTTLVLVIARGLFKWATTKNNKNAENEALLKNIKYEKVIEELAKEIKEIREDIDRKNDVKEEGKTPADRLYNKLLVEKVSKSRALRELKTPNNKDYTNQSKAATDNYKVKVDIAKKESIEKDKLTQEDVDAVERQMDKDYSPKIE</sequence>
<feature type="coiled-coil region" evidence="1">
    <location>
        <begin position="188"/>
        <end position="215"/>
    </location>
</feature>
<feature type="transmembrane region" description="Helical" evidence="3">
    <location>
        <begin position="141"/>
        <end position="165"/>
    </location>
</feature>
<name>A0A6C0LU11_9ZZZZ</name>
<accession>A0A6C0LU11</accession>
<dbReference type="EMBL" id="MN740564">
    <property type="protein sequence ID" value="QHU33880.1"/>
    <property type="molecule type" value="Genomic_DNA"/>
</dbReference>
<evidence type="ECO:0000313" key="4">
    <source>
        <dbReference type="EMBL" id="QHU33880.1"/>
    </source>
</evidence>
<feature type="region of interest" description="Disordered" evidence="2">
    <location>
        <begin position="282"/>
        <end position="301"/>
    </location>
</feature>
<keyword evidence="3" id="KW-1133">Transmembrane helix</keyword>
<reference evidence="4" key="1">
    <citation type="journal article" date="2020" name="Nature">
        <title>Giant virus diversity and host interactions through global metagenomics.</title>
        <authorList>
            <person name="Schulz F."/>
            <person name="Roux S."/>
            <person name="Paez-Espino D."/>
            <person name="Jungbluth S."/>
            <person name="Walsh D.A."/>
            <person name="Denef V.J."/>
            <person name="McMahon K.D."/>
            <person name="Konstantinidis K.T."/>
            <person name="Eloe-Fadrosh E.A."/>
            <person name="Kyrpides N.C."/>
            <person name="Woyke T."/>
        </authorList>
    </citation>
    <scope>NUCLEOTIDE SEQUENCE</scope>
    <source>
        <strain evidence="4">GVMAG-S-1016704-142</strain>
    </source>
</reference>
<evidence type="ECO:0000256" key="3">
    <source>
        <dbReference type="SAM" id="Phobius"/>
    </source>
</evidence>
<protein>
    <submittedName>
        <fullName evidence="4">Uncharacterized protein</fullName>
    </submittedName>
</protein>
<organism evidence="4">
    <name type="scientific">viral metagenome</name>
    <dbReference type="NCBI Taxonomy" id="1070528"/>
    <lineage>
        <taxon>unclassified sequences</taxon>
        <taxon>metagenomes</taxon>
        <taxon>organismal metagenomes</taxon>
    </lineage>
</organism>